<sequence length="291" mass="33952">MVNYYSSRFVQIISHTIITPLIKSSLLISKAFNTLSWCAFLSGLRIRRVAPLFILGRLKFSITLVIPLINAFKSFPINQKLMPLSVKTSSQIINPQINSHRFVRSNRCLYFFILINVLDLKPSRRVFWMYSYLLNIFIFQSFRELDLNLTVLLIKLSRHGNSKHPIFDFDSRNNQREISVFRQVFRKLWFLVTASYANSLKQTQERPHTSIHHLHSLLRDIGVQKSIVLVRLTNMVVRFVGQPFSFYKEILPTFVQGHIKKIFAQTTQYSQGFKFLLAKSSKLILLSGVHI</sequence>
<reference evidence="1 2" key="1">
    <citation type="journal article" date="2011" name="Front. Microbiol.">
        <title>Two Strains of Crocosphaera watsonii with Highly Conserved Genomes are Distinguished by Strain-Specific Features.</title>
        <authorList>
            <person name="Bench S.R."/>
            <person name="Ilikchyan I.N."/>
            <person name="Tripp H.J."/>
            <person name="Zehr J.P."/>
        </authorList>
    </citation>
    <scope>NUCLEOTIDE SEQUENCE [LARGE SCALE GENOMIC DNA]</scope>
    <source>
        <strain evidence="1 2">WH 0003</strain>
    </source>
</reference>
<dbReference type="EMBL" id="AESD01000362">
    <property type="protein sequence ID" value="EHJ12885.1"/>
    <property type="molecule type" value="Genomic_DNA"/>
</dbReference>
<dbReference type="AlphaFoldDB" id="G5J4K5"/>
<proteinExistence type="predicted"/>
<accession>G5J4K5</accession>
<evidence type="ECO:0000313" key="1">
    <source>
        <dbReference type="EMBL" id="EHJ12885.1"/>
    </source>
</evidence>
<dbReference type="Proteomes" id="UP000003477">
    <property type="component" value="Unassembled WGS sequence"/>
</dbReference>
<gene>
    <name evidence="1" type="ORF">CWATWH0003_2426</name>
</gene>
<protein>
    <submittedName>
        <fullName evidence="1">Uncharacterized protein</fullName>
    </submittedName>
</protein>
<comment type="caution">
    <text evidence="1">The sequence shown here is derived from an EMBL/GenBank/DDBJ whole genome shotgun (WGS) entry which is preliminary data.</text>
</comment>
<name>G5J4K5_CROWT</name>
<organism evidence="1 2">
    <name type="scientific">Crocosphaera watsonii WH 0003</name>
    <dbReference type="NCBI Taxonomy" id="423471"/>
    <lineage>
        <taxon>Bacteria</taxon>
        <taxon>Bacillati</taxon>
        <taxon>Cyanobacteriota</taxon>
        <taxon>Cyanophyceae</taxon>
        <taxon>Oscillatoriophycideae</taxon>
        <taxon>Chroococcales</taxon>
        <taxon>Aphanothecaceae</taxon>
        <taxon>Crocosphaera</taxon>
    </lineage>
</organism>
<evidence type="ECO:0000313" key="2">
    <source>
        <dbReference type="Proteomes" id="UP000003477"/>
    </source>
</evidence>
<dbReference type="PATRIC" id="fig|423471.3.peg.2279"/>